<dbReference type="Proteomes" id="UP000002601">
    <property type="component" value="Chromosome"/>
</dbReference>
<dbReference type="EMBL" id="CP001649">
    <property type="protein sequence ID" value="ACS81264.1"/>
    <property type="molecule type" value="Genomic_DNA"/>
</dbReference>
<name>C6C263_MARSD</name>
<dbReference type="KEGG" id="dsa:Desal_3213"/>
<keyword evidence="3" id="KW-1185">Reference proteome</keyword>
<organism evidence="2 3">
    <name type="scientific">Maridesulfovibrio salexigens (strain ATCC 14822 / DSM 2638 / NCIMB 8403 / VKM B-1763)</name>
    <name type="common">Desulfovibrio salexigens</name>
    <dbReference type="NCBI Taxonomy" id="526222"/>
    <lineage>
        <taxon>Bacteria</taxon>
        <taxon>Pseudomonadati</taxon>
        <taxon>Thermodesulfobacteriota</taxon>
        <taxon>Desulfovibrionia</taxon>
        <taxon>Desulfovibrionales</taxon>
        <taxon>Desulfovibrionaceae</taxon>
        <taxon>Maridesulfovibrio</taxon>
    </lineage>
</organism>
<evidence type="ECO:0000313" key="2">
    <source>
        <dbReference type="EMBL" id="ACS81264.1"/>
    </source>
</evidence>
<gene>
    <name evidence="2" type="ordered locus">Desal_3213</name>
</gene>
<keyword evidence="1" id="KW-0732">Signal</keyword>
<feature type="chain" id="PRO_5002962900" description="Lipoprotein" evidence="1">
    <location>
        <begin position="19"/>
        <end position="192"/>
    </location>
</feature>
<dbReference type="eggNOG" id="ENOG5031GG7">
    <property type="taxonomic scope" value="Bacteria"/>
</dbReference>
<dbReference type="RefSeq" id="WP_015853080.1">
    <property type="nucleotide sequence ID" value="NC_012881.1"/>
</dbReference>
<protein>
    <recommendedName>
        <fullName evidence="4">Lipoprotein</fullName>
    </recommendedName>
</protein>
<dbReference type="OrthoDB" id="5454866at2"/>
<proteinExistence type="predicted"/>
<feature type="signal peptide" evidence="1">
    <location>
        <begin position="1"/>
        <end position="18"/>
    </location>
</feature>
<dbReference type="HOGENOM" id="CLU_1413126_0_0_7"/>
<sequence>MRKILLILVICLACVSCAKVENYSTPFDTGGKVYKLALLPWQTTTMDFDLKYRWRMVQSLRSACKQAGAFELKWSAYPVNGGDVEILENIKKPSLWERRKYGNQYPVVAEVQAVLSGLDADLALLYDLSADNAVGSRDDMDSYRADYVRLFLVDVKTGKVVVEFDRTEFTNSGADYTIKQVALRAFNKWLTQ</sequence>
<evidence type="ECO:0000313" key="3">
    <source>
        <dbReference type="Proteomes" id="UP000002601"/>
    </source>
</evidence>
<dbReference type="STRING" id="526222.Desal_3213"/>
<dbReference type="AlphaFoldDB" id="C6C263"/>
<evidence type="ECO:0008006" key="4">
    <source>
        <dbReference type="Google" id="ProtNLM"/>
    </source>
</evidence>
<evidence type="ECO:0000256" key="1">
    <source>
        <dbReference type="SAM" id="SignalP"/>
    </source>
</evidence>
<accession>C6C263</accession>
<reference evidence="2 3" key="1">
    <citation type="submission" date="2009-06" db="EMBL/GenBank/DDBJ databases">
        <title>Complete sequence of Desulfovibrio salexigens DSM 2638.</title>
        <authorList>
            <consortium name="US DOE Joint Genome Institute"/>
            <person name="Lucas S."/>
            <person name="Copeland A."/>
            <person name="Lapidus A."/>
            <person name="Glavina del Rio T."/>
            <person name="Tice H."/>
            <person name="Bruce D."/>
            <person name="Goodwin L."/>
            <person name="Pitluck S."/>
            <person name="Munk A.C."/>
            <person name="Brettin T."/>
            <person name="Detter J.C."/>
            <person name="Han C."/>
            <person name="Tapia R."/>
            <person name="Larimer F."/>
            <person name="Land M."/>
            <person name="Hauser L."/>
            <person name="Kyrpides N."/>
            <person name="Anderson I."/>
            <person name="Wall J.D."/>
            <person name="Arkin A.P."/>
            <person name="Dehal P."/>
            <person name="Chivian D."/>
            <person name="Giles B."/>
            <person name="Hazen T.C."/>
        </authorList>
    </citation>
    <scope>NUCLEOTIDE SEQUENCE [LARGE SCALE GENOMIC DNA]</scope>
    <source>
        <strain evidence="3">ATCC 14822 / DSM 2638 / NCIMB 8403 / VKM B-1763</strain>
    </source>
</reference>